<dbReference type="PANTHER" id="PTHR43400">
    <property type="entry name" value="FUMARATE REDUCTASE"/>
    <property type="match status" value="1"/>
</dbReference>
<dbReference type="Gene3D" id="3.50.50.60">
    <property type="entry name" value="FAD/NAD(P)-binding domain"/>
    <property type="match status" value="2"/>
</dbReference>
<evidence type="ECO:0000256" key="3">
    <source>
        <dbReference type="ARBA" id="ARBA00022827"/>
    </source>
</evidence>
<dbReference type="InterPro" id="IPR050315">
    <property type="entry name" value="FAD-oxidoreductase_2"/>
</dbReference>
<dbReference type="Proteomes" id="UP000093757">
    <property type="component" value="Unassembled WGS sequence"/>
</dbReference>
<gene>
    <name evidence="6" type="ORF">A9W98_22930</name>
</gene>
<keyword evidence="2" id="KW-0285">Flavoprotein</keyword>
<keyword evidence="3" id="KW-0274">FAD</keyword>
<evidence type="ECO:0000313" key="6">
    <source>
        <dbReference type="EMBL" id="OBS00874.1"/>
    </source>
</evidence>
<dbReference type="Pfam" id="PF00890">
    <property type="entry name" value="FAD_binding_2"/>
    <property type="match status" value="1"/>
</dbReference>
<dbReference type="EMBL" id="MAEM01000331">
    <property type="protein sequence ID" value="OBS00874.1"/>
    <property type="molecule type" value="Genomic_DNA"/>
</dbReference>
<evidence type="ECO:0000256" key="1">
    <source>
        <dbReference type="ARBA" id="ARBA00001974"/>
    </source>
</evidence>
<dbReference type="PANTHER" id="PTHR43400:SF10">
    <property type="entry name" value="3-OXOSTEROID 1-DEHYDROGENASE"/>
    <property type="match status" value="1"/>
</dbReference>
<dbReference type="Gene3D" id="3.90.700.10">
    <property type="entry name" value="Succinate dehydrogenase/fumarate reductase flavoprotein, catalytic domain"/>
    <property type="match status" value="1"/>
</dbReference>
<dbReference type="SUPFAM" id="SSF51905">
    <property type="entry name" value="FAD/NAD(P)-binding domain"/>
    <property type="match status" value="1"/>
</dbReference>
<evidence type="ECO:0000313" key="7">
    <source>
        <dbReference type="Proteomes" id="UP000093757"/>
    </source>
</evidence>
<comment type="caution">
    <text evidence="6">The sequence shown here is derived from an EMBL/GenBank/DDBJ whole genome shotgun (WGS) entry which is preliminary data.</text>
</comment>
<evidence type="ECO:0000259" key="5">
    <source>
        <dbReference type="Pfam" id="PF00890"/>
    </source>
</evidence>
<reference evidence="6 7" key="1">
    <citation type="submission" date="2016-06" db="EMBL/GenBank/DDBJ databases">
        <authorList>
            <person name="Kjaerup R.B."/>
            <person name="Dalgaard T.S."/>
            <person name="Juul-Madsen H.R."/>
        </authorList>
    </citation>
    <scope>NUCLEOTIDE SEQUENCE [LARGE SCALE GENOMIC DNA]</scope>
    <source>
        <strain evidence="6 7">1245752.6</strain>
    </source>
</reference>
<organism evidence="6 7">
    <name type="scientific">Mycobacterium gordonae</name>
    <dbReference type="NCBI Taxonomy" id="1778"/>
    <lineage>
        <taxon>Bacteria</taxon>
        <taxon>Bacillati</taxon>
        <taxon>Actinomycetota</taxon>
        <taxon>Actinomycetes</taxon>
        <taxon>Mycobacteriales</taxon>
        <taxon>Mycobacteriaceae</taxon>
        <taxon>Mycobacterium</taxon>
    </lineage>
</organism>
<evidence type="ECO:0000256" key="4">
    <source>
        <dbReference type="ARBA" id="ARBA00023002"/>
    </source>
</evidence>
<dbReference type="InterPro" id="IPR027477">
    <property type="entry name" value="Succ_DH/fumarate_Rdtase_cat_sf"/>
</dbReference>
<dbReference type="AlphaFoldDB" id="A0A1A6BF59"/>
<evidence type="ECO:0000256" key="2">
    <source>
        <dbReference type="ARBA" id="ARBA00022630"/>
    </source>
</evidence>
<feature type="domain" description="FAD-dependent oxidoreductase 2 FAD-binding" evidence="5">
    <location>
        <begin position="67"/>
        <end position="169"/>
    </location>
</feature>
<accession>A0A1A6BF59</accession>
<sequence>MSPHSTTIPAGLPVSDTCVDLLVVGSGTGMAAALAARKLGLSVLLVEKSSYIGGSTARSGGALWLTMTRFNQNAAAGIDPDFGRGASAYDRYYGDPTVKPNPNLRPLVNGPFYAVKMVLSDLGTCGGLRADEWARVLREDGSVIAGLYAVGNAAANAYGTTYPGAGATIAQGLVYGFIAARDAAC</sequence>
<dbReference type="GO" id="GO:0033765">
    <property type="term" value="F:steroid dehydrogenase activity, acting on the CH-CH group of donors"/>
    <property type="evidence" value="ECO:0007669"/>
    <property type="project" value="UniProtKB-ARBA"/>
</dbReference>
<comment type="cofactor">
    <cofactor evidence="1">
        <name>FAD</name>
        <dbReference type="ChEBI" id="CHEBI:57692"/>
    </cofactor>
</comment>
<dbReference type="Pfam" id="PF13450">
    <property type="entry name" value="NAD_binding_8"/>
    <property type="match status" value="1"/>
</dbReference>
<protein>
    <recommendedName>
        <fullName evidence="5">FAD-dependent oxidoreductase 2 FAD-binding domain-containing protein</fullName>
    </recommendedName>
</protein>
<keyword evidence="4" id="KW-0560">Oxidoreductase</keyword>
<dbReference type="InterPro" id="IPR003953">
    <property type="entry name" value="FAD-dep_OxRdtase_2_FAD-bd"/>
</dbReference>
<name>A0A1A6BF59_MYCGO</name>
<dbReference type="InterPro" id="IPR036188">
    <property type="entry name" value="FAD/NAD-bd_sf"/>
</dbReference>
<proteinExistence type="predicted"/>
<dbReference type="GO" id="GO:0008202">
    <property type="term" value="P:steroid metabolic process"/>
    <property type="evidence" value="ECO:0007669"/>
    <property type="project" value="UniProtKB-ARBA"/>
</dbReference>